<name>A0A2W5S2H1_CERSP</name>
<dbReference type="Proteomes" id="UP000248975">
    <property type="component" value="Unassembled WGS sequence"/>
</dbReference>
<dbReference type="AlphaFoldDB" id="A0A2W5S2H1"/>
<reference evidence="1 2" key="1">
    <citation type="submission" date="2017-08" db="EMBL/GenBank/DDBJ databases">
        <title>Infants hospitalized years apart are colonized by the same room-sourced microbial strains.</title>
        <authorList>
            <person name="Brooks B."/>
            <person name="Olm M.R."/>
            <person name="Firek B.A."/>
            <person name="Baker R."/>
            <person name="Thomas B.C."/>
            <person name="Morowitz M.J."/>
            <person name="Banfield J.F."/>
        </authorList>
    </citation>
    <scope>NUCLEOTIDE SEQUENCE [LARGE SCALE GENOMIC DNA]</scope>
    <source>
        <strain evidence="1">S2_003_000_R2_11</strain>
    </source>
</reference>
<protein>
    <recommendedName>
        <fullName evidence="3">TIGR02646 family protein</fullName>
    </recommendedName>
</protein>
<dbReference type="EMBL" id="QFQS01000008">
    <property type="protein sequence ID" value="PZQ95312.1"/>
    <property type="molecule type" value="Genomic_DNA"/>
</dbReference>
<evidence type="ECO:0000313" key="1">
    <source>
        <dbReference type="EMBL" id="PZQ95312.1"/>
    </source>
</evidence>
<dbReference type="Gene3D" id="1.10.30.50">
    <property type="match status" value="1"/>
</dbReference>
<accession>A0A2W5S2H1</accession>
<gene>
    <name evidence="1" type="ORF">DI533_19825</name>
</gene>
<sequence length="299" mass="32997">MIRYAAATLANVCSLVDMENPAWRAKALTRTAAIIAAGSFTEGAPSWSDVKAVFMRLQSNKCAFCEFPLGGEFAGKATQDVEHFRPKNSVKAWPKKSTNAAYPFATGGTGGGYYWLAYDLSNYAAACKACNTARKSNYFPIAGTRGPVVAKPADLNAVERPYLVFPLGDLDVDPEELITFEGLVALPVHTEDGLAHRRGRITIDFFALNQREELWEDRFRVVHALFNAVELTKTSPNPDHVEFARRRIEDMTSSAGAQASCARSFLRLLEADPITAWNYYVAADEFITDSRKKRAPKLA</sequence>
<comment type="caution">
    <text evidence="1">The sequence shown here is derived from an EMBL/GenBank/DDBJ whole genome shotgun (WGS) entry which is preliminary data.</text>
</comment>
<organism evidence="1 2">
    <name type="scientific">Cereibacter sphaeroides</name>
    <name type="common">Rhodobacter sphaeroides</name>
    <dbReference type="NCBI Taxonomy" id="1063"/>
    <lineage>
        <taxon>Bacteria</taxon>
        <taxon>Pseudomonadati</taxon>
        <taxon>Pseudomonadota</taxon>
        <taxon>Alphaproteobacteria</taxon>
        <taxon>Rhodobacterales</taxon>
        <taxon>Paracoccaceae</taxon>
        <taxon>Cereibacter</taxon>
    </lineage>
</organism>
<proteinExistence type="predicted"/>
<evidence type="ECO:0008006" key="3">
    <source>
        <dbReference type="Google" id="ProtNLM"/>
    </source>
</evidence>
<evidence type="ECO:0000313" key="2">
    <source>
        <dbReference type="Proteomes" id="UP000248975"/>
    </source>
</evidence>